<dbReference type="SUPFAM" id="SSF56112">
    <property type="entry name" value="Protein kinase-like (PK-like)"/>
    <property type="match status" value="1"/>
</dbReference>
<keyword evidence="2" id="KW-1003">Cell membrane</keyword>
<accession>A0A438DTS3</accession>
<keyword evidence="13" id="KW-0808">Transferase</keyword>
<dbReference type="Gene3D" id="1.10.510.10">
    <property type="entry name" value="Transferase(Phosphotransferase) domain 1"/>
    <property type="match status" value="1"/>
</dbReference>
<keyword evidence="13" id="KW-0418">Kinase</keyword>
<dbReference type="InterPro" id="IPR011009">
    <property type="entry name" value="Kinase-like_dom_sf"/>
</dbReference>
<protein>
    <submittedName>
        <fullName evidence="13">LysM domain receptor-like kinase 3</fullName>
    </submittedName>
</protein>
<feature type="transmembrane region" description="Helical" evidence="10">
    <location>
        <begin position="300"/>
        <end position="332"/>
    </location>
</feature>
<evidence type="ECO:0000256" key="7">
    <source>
        <dbReference type="ARBA" id="ARBA00022989"/>
    </source>
</evidence>
<proteinExistence type="predicted"/>
<dbReference type="SMART" id="SM00220">
    <property type="entry name" value="S_TKc"/>
    <property type="match status" value="1"/>
</dbReference>
<evidence type="ECO:0000256" key="1">
    <source>
        <dbReference type="ARBA" id="ARBA00004162"/>
    </source>
</evidence>
<dbReference type="InterPro" id="IPR036779">
    <property type="entry name" value="LysM_dom_sf"/>
</dbReference>
<keyword evidence="13" id="KW-0675">Receptor</keyword>
<dbReference type="PROSITE" id="PS50011">
    <property type="entry name" value="PROTEIN_KINASE_DOM"/>
    <property type="match status" value="1"/>
</dbReference>
<dbReference type="InterPro" id="IPR057097">
    <property type="entry name" value="LysM_RLK3/10"/>
</dbReference>
<keyword evidence="4" id="KW-0732">Signal</keyword>
<dbReference type="AlphaFoldDB" id="A0A438DTS3"/>
<dbReference type="EMBL" id="QGNW01001499">
    <property type="protein sequence ID" value="RVW38896.1"/>
    <property type="molecule type" value="Genomic_DNA"/>
</dbReference>
<dbReference type="InterPro" id="IPR000719">
    <property type="entry name" value="Prot_kinase_dom"/>
</dbReference>
<evidence type="ECO:0000259" key="11">
    <source>
        <dbReference type="PROSITE" id="PS50011"/>
    </source>
</evidence>
<keyword evidence="3 10" id="KW-0812">Transmembrane</keyword>
<dbReference type="PROSITE" id="PS51782">
    <property type="entry name" value="LYSM"/>
    <property type="match status" value="1"/>
</dbReference>
<keyword evidence="9" id="KW-1015">Disulfide bond</keyword>
<keyword evidence="8 10" id="KW-0472">Membrane</keyword>
<dbReference type="GO" id="GO:0005886">
    <property type="term" value="C:plasma membrane"/>
    <property type="evidence" value="ECO:0007669"/>
    <property type="project" value="UniProtKB-SubCell"/>
</dbReference>
<organism evidence="13 14">
    <name type="scientific">Vitis vinifera</name>
    <name type="common">Grape</name>
    <dbReference type="NCBI Taxonomy" id="29760"/>
    <lineage>
        <taxon>Eukaryota</taxon>
        <taxon>Viridiplantae</taxon>
        <taxon>Streptophyta</taxon>
        <taxon>Embryophyta</taxon>
        <taxon>Tracheophyta</taxon>
        <taxon>Spermatophyta</taxon>
        <taxon>Magnoliopsida</taxon>
        <taxon>eudicotyledons</taxon>
        <taxon>Gunneridae</taxon>
        <taxon>Pentapetalae</taxon>
        <taxon>rosids</taxon>
        <taxon>Vitales</taxon>
        <taxon>Vitaceae</taxon>
        <taxon>Viteae</taxon>
        <taxon>Vitis</taxon>
    </lineage>
</organism>
<evidence type="ECO:0000259" key="12">
    <source>
        <dbReference type="PROSITE" id="PS51782"/>
    </source>
</evidence>
<evidence type="ECO:0000256" key="9">
    <source>
        <dbReference type="ARBA" id="ARBA00023157"/>
    </source>
</evidence>
<reference evidence="13 14" key="1">
    <citation type="journal article" date="2018" name="PLoS Genet.">
        <title>Population sequencing reveals clonal diversity and ancestral inbreeding in the grapevine cultivar Chardonnay.</title>
        <authorList>
            <person name="Roach M.J."/>
            <person name="Johnson D.L."/>
            <person name="Bohlmann J."/>
            <person name="van Vuuren H.J."/>
            <person name="Jones S.J."/>
            <person name="Pretorius I.S."/>
            <person name="Schmidt S.A."/>
            <person name="Borneman A.R."/>
        </authorList>
    </citation>
    <scope>NUCLEOTIDE SEQUENCE [LARGE SCALE GENOMIC DNA]</scope>
    <source>
        <strain evidence="14">cv. Chardonnay</strain>
        <tissue evidence="13">Leaf</tissue>
    </source>
</reference>
<dbReference type="Gene3D" id="3.10.350.10">
    <property type="entry name" value="LysM domain"/>
    <property type="match status" value="1"/>
</dbReference>
<dbReference type="PANTHER" id="PTHR46204:SF2">
    <property type="entry name" value="CHITIN ELICITOR RECEPTOR KINASE 1"/>
    <property type="match status" value="1"/>
</dbReference>
<feature type="domain" description="Protein kinase" evidence="11">
    <location>
        <begin position="347"/>
        <end position="644"/>
    </location>
</feature>
<dbReference type="GO" id="GO:0019199">
    <property type="term" value="F:transmembrane receptor protein kinase activity"/>
    <property type="evidence" value="ECO:0007669"/>
    <property type="project" value="InterPro"/>
</dbReference>
<dbReference type="Pfam" id="PF07714">
    <property type="entry name" value="PK_Tyr_Ser-Thr"/>
    <property type="match status" value="1"/>
</dbReference>
<dbReference type="PROSITE" id="PS00108">
    <property type="entry name" value="PROTEIN_KINASE_ST"/>
    <property type="match status" value="1"/>
</dbReference>
<feature type="domain" description="LysM" evidence="12">
    <location>
        <begin position="107"/>
        <end position="152"/>
    </location>
</feature>
<evidence type="ECO:0000256" key="3">
    <source>
        <dbReference type="ARBA" id="ARBA00022692"/>
    </source>
</evidence>
<dbReference type="SMART" id="SM00257">
    <property type="entry name" value="LysM"/>
    <property type="match status" value="1"/>
</dbReference>
<evidence type="ECO:0000256" key="10">
    <source>
        <dbReference type="SAM" id="Phobius"/>
    </source>
</evidence>
<evidence type="ECO:0000313" key="13">
    <source>
        <dbReference type="EMBL" id="RVW38896.1"/>
    </source>
</evidence>
<dbReference type="Proteomes" id="UP000288805">
    <property type="component" value="Unassembled WGS sequence"/>
</dbReference>
<dbReference type="GO" id="GO:0005524">
    <property type="term" value="F:ATP binding"/>
    <property type="evidence" value="ECO:0007669"/>
    <property type="project" value="UniProtKB-KW"/>
</dbReference>
<dbReference type="InterPro" id="IPR044812">
    <property type="entry name" value="CERK1/LYK3-like"/>
</dbReference>
<dbReference type="Pfam" id="PF01476">
    <property type="entry name" value="LysM"/>
    <property type="match status" value="1"/>
</dbReference>
<evidence type="ECO:0000256" key="4">
    <source>
        <dbReference type="ARBA" id="ARBA00022729"/>
    </source>
</evidence>
<dbReference type="GO" id="GO:0045087">
    <property type="term" value="P:innate immune response"/>
    <property type="evidence" value="ECO:0007669"/>
    <property type="project" value="InterPro"/>
</dbReference>
<evidence type="ECO:0000256" key="8">
    <source>
        <dbReference type="ARBA" id="ARBA00023136"/>
    </source>
</evidence>
<keyword evidence="6" id="KW-0067">ATP-binding</keyword>
<comment type="caution">
    <text evidence="13">The sequence shown here is derived from an EMBL/GenBank/DDBJ whole genome shotgun (WGS) entry which is preliminary data.</text>
</comment>
<evidence type="ECO:0000313" key="14">
    <source>
        <dbReference type="Proteomes" id="UP000288805"/>
    </source>
</evidence>
<dbReference type="Gene3D" id="3.30.200.20">
    <property type="entry name" value="Phosphorylase Kinase, domain 1"/>
    <property type="match status" value="1"/>
</dbReference>
<sequence length="685" mass="75578">MHDRLLLPQPDLYRSLTGHRLVRETPRPGRKGYWEREKVFDLPRPVLDRTTTIGRSVPQPEHKTPRLRFLVLGFSNETEGGFRVFCTALRFCAVDSQCSRGCDLALGSYYVWQGSNLTFISQLFQTTISEILSYNSQIANQDSVEADTRIRVPYSSCDCIDGEFLGKVFNYTVQSGDTYDLVAETYYSNLTTSAWLQNFNSYAANQIPDTDAYLNVTLNCSCGNSTVSKDYGLFLSYPLRPEDNLTSVAESEGLNASLLQSYNPDSNFSAGSGLVYIPTKDTSGSYRALKSSTGDFLFSAYWFGLAGGVIAGISIAAVVGVLLLTVCIYIGFYRKRKVKEASLLPTEEHSLQPGHGPGIASDKAVESTGPAFGSSAGLTGITVDKSVEFSYEELAKASDNFNLANKIGQGGFGSVYYAELRGEVRLIGYCVEGSLFLVYEYIENGNLSQHLRGSGRDPLQWSSRVQIALDSARGLEYIHEHTVPVYIHRDIKSANILIDKNFHGKVADFGLTKLTEVGSSSLPTRLVGTFGYMPPEYAQYGDVSPKVDVYAFGVVLYELISAKEAVVKENGSVAESKGLVALFEDVLNKPDPREDLRKLVDPRLEDNYPLDSVRKMAQLAKACTQENPQLRPSMRTIVVALMTLSSSTEDWDVGSFYDNQALVNLMSGRWFELLQLAATLNGDTE</sequence>
<dbReference type="Pfam" id="PF23577">
    <property type="entry name" value="LysM_RLK"/>
    <property type="match status" value="1"/>
</dbReference>
<dbReference type="InterPro" id="IPR008271">
    <property type="entry name" value="Ser/Thr_kinase_AS"/>
</dbReference>
<dbReference type="InterPro" id="IPR018392">
    <property type="entry name" value="LysM"/>
</dbReference>
<dbReference type="PANTHER" id="PTHR46204">
    <property type="entry name" value="CHITIN ELICITOR RECEPTOR KINASE 1-RELATED"/>
    <property type="match status" value="1"/>
</dbReference>
<keyword evidence="5" id="KW-0547">Nucleotide-binding</keyword>
<evidence type="ECO:0000256" key="6">
    <source>
        <dbReference type="ARBA" id="ARBA00022840"/>
    </source>
</evidence>
<gene>
    <name evidence="13" type="primary">LYK3_11</name>
    <name evidence="13" type="ORF">CK203_073655</name>
</gene>
<comment type="subcellular location">
    <subcellularLocation>
        <location evidence="1">Cell membrane</location>
        <topology evidence="1">Single-pass membrane protein</topology>
    </subcellularLocation>
</comment>
<evidence type="ECO:0000256" key="2">
    <source>
        <dbReference type="ARBA" id="ARBA00022475"/>
    </source>
</evidence>
<dbReference type="FunFam" id="1.10.510.10:FF:000468">
    <property type="entry name" value="PTI1-like tyrosine-protein kinase 3"/>
    <property type="match status" value="1"/>
</dbReference>
<dbReference type="InterPro" id="IPR001245">
    <property type="entry name" value="Ser-Thr/Tyr_kinase_cat_dom"/>
</dbReference>
<evidence type="ECO:0000256" key="5">
    <source>
        <dbReference type="ARBA" id="ARBA00022741"/>
    </source>
</evidence>
<name>A0A438DTS3_VITVI</name>
<keyword evidence="7 10" id="KW-1133">Transmembrane helix</keyword>